<reference evidence="4" key="1">
    <citation type="submission" date="2024-02" db="UniProtKB">
        <authorList>
            <consortium name="WormBaseParasite"/>
        </authorList>
    </citation>
    <scope>IDENTIFICATION</scope>
</reference>
<evidence type="ECO:0000313" key="3">
    <source>
        <dbReference type="Proteomes" id="UP000035681"/>
    </source>
</evidence>
<evidence type="ECO:0000313" key="4">
    <source>
        <dbReference type="WBParaSite" id="TCONS_00012349.p1"/>
    </source>
</evidence>
<protein>
    <submittedName>
        <fullName evidence="4">DUF148 domain-containing protein</fullName>
    </submittedName>
</protein>
<feature type="compositionally biased region" description="Basic and acidic residues" evidence="1">
    <location>
        <begin position="1"/>
        <end position="12"/>
    </location>
</feature>
<keyword evidence="3" id="KW-1185">Reference proteome</keyword>
<organism evidence="3 4">
    <name type="scientific">Strongyloides stercoralis</name>
    <name type="common">Threadworm</name>
    <dbReference type="NCBI Taxonomy" id="6248"/>
    <lineage>
        <taxon>Eukaryota</taxon>
        <taxon>Metazoa</taxon>
        <taxon>Ecdysozoa</taxon>
        <taxon>Nematoda</taxon>
        <taxon>Chromadorea</taxon>
        <taxon>Rhabditida</taxon>
        <taxon>Tylenchina</taxon>
        <taxon>Panagrolaimomorpha</taxon>
        <taxon>Strongyloidoidea</taxon>
        <taxon>Strongyloididae</taxon>
        <taxon>Strongyloides</taxon>
    </lineage>
</organism>
<evidence type="ECO:0000259" key="2">
    <source>
        <dbReference type="Pfam" id="PF02520"/>
    </source>
</evidence>
<feature type="region of interest" description="Disordered" evidence="1">
    <location>
        <begin position="171"/>
        <end position="203"/>
    </location>
</feature>
<feature type="domain" description="SXP/RAL-2 family protein Ani s 5-like cation-binding" evidence="2">
    <location>
        <begin position="66"/>
        <end position="166"/>
    </location>
</feature>
<dbReference type="AlphaFoldDB" id="A0AAF5DHQ7"/>
<dbReference type="Pfam" id="PF02520">
    <property type="entry name" value="ANIS5_cation-bd"/>
    <property type="match status" value="1"/>
</dbReference>
<accession>A0AAF5DHQ7</accession>
<dbReference type="InterPro" id="IPR052823">
    <property type="entry name" value="SXP/RAL-2_related"/>
</dbReference>
<dbReference type="WBParaSite" id="TCONS_00012349.p1">
    <property type="protein sequence ID" value="TCONS_00012349.p1"/>
    <property type="gene ID" value="XLOC_007997"/>
</dbReference>
<proteinExistence type="predicted"/>
<evidence type="ECO:0000256" key="1">
    <source>
        <dbReference type="SAM" id="MobiDB-lite"/>
    </source>
</evidence>
<feature type="region of interest" description="Disordered" evidence="1">
    <location>
        <begin position="1"/>
        <end position="54"/>
    </location>
</feature>
<dbReference type="Proteomes" id="UP000035681">
    <property type="component" value="Unplaced"/>
</dbReference>
<dbReference type="InterPro" id="IPR003677">
    <property type="entry name" value="ANIS5_cation-bd"/>
</dbReference>
<dbReference type="PANTHER" id="PTHR21593:SF36">
    <property type="entry name" value="DUF148 DOMAIN-CONTAINING PROTEIN-RELATED"/>
    <property type="match status" value="1"/>
</dbReference>
<name>A0AAF5DHQ7_STRER</name>
<dbReference type="PANTHER" id="PTHR21593">
    <property type="entry name" value="PRION-LIKE- Q/N-RICH -DOMAIN-BEARING PROTEIN PROTEIN"/>
    <property type="match status" value="1"/>
</dbReference>
<sequence>SQRDKLSEKMADYKSYNARRGGRYGRGRFGAGRRGFRGPRNNYRFRSSNKKNGEHFLGPFSEDYVKEFLKIRNNEKLTKAELKKAEEEFIAKQPTEIQEKYKKFIEDLNQKRTEFEGTRLKKYEELSPEAKKLFDEVENIKKEENISFKEERNKIRNLLVKADDDVRNELRKINVTEKQGRPARVSEPKSGKGNKRSQEKREKTFSFLEGLDQEKIDEYLAIRKENKSLPKKEVNALEAKWASKQDEAVKKNFEEYVENVEKKKKQRLESNRATIDKLVNQLNTYINKLEALKLDPDTTYENELKEIKEVEYQTIRTLRYSTRSLFPRLNNY</sequence>